<dbReference type="SUPFAM" id="SSF56112">
    <property type="entry name" value="Protein kinase-like (PK-like)"/>
    <property type="match status" value="1"/>
</dbReference>
<evidence type="ECO:0000259" key="1">
    <source>
        <dbReference type="Pfam" id="PF03109"/>
    </source>
</evidence>
<dbReference type="AlphaFoldDB" id="A0A6J7ESW7"/>
<evidence type="ECO:0000313" key="2">
    <source>
        <dbReference type="EMBL" id="CAB4884195.1"/>
    </source>
</evidence>
<dbReference type="Pfam" id="PF03109">
    <property type="entry name" value="ABC1"/>
    <property type="match status" value="1"/>
</dbReference>
<reference evidence="2" key="1">
    <citation type="submission" date="2020-05" db="EMBL/GenBank/DDBJ databases">
        <authorList>
            <person name="Chiriac C."/>
            <person name="Salcher M."/>
            <person name="Ghai R."/>
            <person name="Kavagutti S V."/>
        </authorList>
    </citation>
    <scope>NUCLEOTIDE SEQUENCE</scope>
</reference>
<dbReference type="PANTHER" id="PTHR43173:SF3">
    <property type="entry name" value="ABC1 FAMILY PROTEIN"/>
    <property type="match status" value="1"/>
</dbReference>
<dbReference type="PANTHER" id="PTHR43173">
    <property type="entry name" value="ABC1 FAMILY PROTEIN"/>
    <property type="match status" value="1"/>
</dbReference>
<dbReference type="InterPro" id="IPR051130">
    <property type="entry name" value="Mito_struct-func_regulator"/>
</dbReference>
<protein>
    <submittedName>
        <fullName evidence="2">Unannotated protein</fullName>
    </submittedName>
</protein>
<gene>
    <name evidence="2" type="ORF">UFOPK3304_01962</name>
</gene>
<dbReference type="InterPro" id="IPR004147">
    <property type="entry name" value="ABC1_dom"/>
</dbReference>
<proteinExistence type="predicted"/>
<dbReference type="InterPro" id="IPR011009">
    <property type="entry name" value="Kinase-like_dom_sf"/>
</dbReference>
<dbReference type="EMBL" id="CAFBLJ010000191">
    <property type="protein sequence ID" value="CAB4884195.1"/>
    <property type="molecule type" value="Genomic_DNA"/>
</dbReference>
<accession>A0A6J7ESW7</accession>
<organism evidence="2">
    <name type="scientific">freshwater metagenome</name>
    <dbReference type="NCBI Taxonomy" id="449393"/>
    <lineage>
        <taxon>unclassified sequences</taxon>
        <taxon>metagenomes</taxon>
        <taxon>ecological metagenomes</taxon>
    </lineage>
</organism>
<name>A0A6J7ESW7_9ZZZZ</name>
<sequence>MHKFNGDPHPGNYIFHEDGRVTFLDFGLVKHFSDSEMNTFISMVKSAAYESDIPTFRAVLENAGMLKRDAPVDTADVGTYFGRFYEPVRKDQDITWTPEYSSGIVRHTFDRSSPIAQYATVPKPFVFIQRINLGLYAILGELGASGNYRRISEEIWPFADGEPSTEMGRREAEWLAQHG</sequence>
<feature type="domain" description="ABC1 atypical kinase-like" evidence="1">
    <location>
        <begin position="4"/>
        <end position="51"/>
    </location>
</feature>